<evidence type="ECO:0000313" key="4">
    <source>
        <dbReference type="Proteomes" id="UP000218231"/>
    </source>
</evidence>
<evidence type="ECO:0000313" key="3">
    <source>
        <dbReference type="EMBL" id="PAV63013.1"/>
    </source>
</evidence>
<keyword evidence="1" id="KW-0175">Coiled coil</keyword>
<sequence>MSVNKTAREKHVTFANPPVTNKHQHRDESRKRTLLEKKQRQVGGQQQSRQNAGQENKKVKFNELTEWIKNEQLVDKIITYVEKLHTKVEISAEQGLSELFNSTDLAEKSIELAIEMGEVKKKVKNLLSEEIETLQMEMESAKDKQMTEDYSAACGLLQQVSEGLDKLNATGGEEGRNAEEQGAEMQTLLELLQQYENRVNAIKMDL</sequence>
<proteinExistence type="predicted"/>
<comment type="caution">
    <text evidence="3">The sequence shown here is derived from an EMBL/GenBank/DDBJ whole genome shotgun (WGS) entry which is preliminary data.</text>
</comment>
<gene>
    <name evidence="3" type="ORF">WR25_03904</name>
</gene>
<evidence type="ECO:0000256" key="2">
    <source>
        <dbReference type="SAM" id="MobiDB-lite"/>
    </source>
</evidence>
<accession>A0A2A2JMW9</accession>
<dbReference type="EMBL" id="LIAE01010337">
    <property type="protein sequence ID" value="PAV63013.1"/>
    <property type="molecule type" value="Genomic_DNA"/>
</dbReference>
<feature type="region of interest" description="Disordered" evidence="2">
    <location>
        <begin position="1"/>
        <end position="56"/>
    </location>
</feature>
<feature type="compositionally biased region" description="Low complexity" evidence="2">
    <location>
        <begin position="41"/>
        <end position="50"/>
    </location>
</feature>
<feature type="coiled-coil region" evidence="1">
    <location>
        <begin position="178"/>
        <end position="205"/>
    </location>
</feature>
<organism evidence="3 4">
    <name type="scientific">Diploscapter pachys</name>
    <dbReference type="NCBI Taxonomy" id="2018661"/>
    <lineage>
        <taxon>Eukaryota</taxon>
        <taxon>Metazoa</taxon>
        <taxon>Ecdysozoa</taxon>
        <taxon>Nematoda</taxon>
        <taxon>Chromadorea</taxon>
        <taxon>Rhabditida</taxon>
        <taxon>Rhabditina</taxon>
        <taxon>Rhabditomorpha</taxon>
        <taxon>Rhabditoidea</taxon>
        <taxon>Rhabditidae</taxon>
        <taxon>Diploscapter</taxon>
    </lineage>
</organism>
<dbReference type="AlphaFoldDB" id="A0A2A2JMW9"/>
<evidence type="ECO:0000256" key="1">
    <source>
        <dbReference type="SAM" id="Coils"/>
    </source>
</evidence>
<name>A0A2A2JMW9_9BILA</name>
<feature type="compositionally biased region" description="Basic and acidic residues" evidence="2">
    <location>
        <begin position="25"/>
        <end position="39"/>
    </location>
</feature>
<reference evidence="3 4" key="1">
    <citation type="journal article" date="2017" name="Curr. Biol.">
        <title>Genome architecture and evolution of a unichromosomal asexual nematode.</title>
        <authorList>
            <person name="Fradin H."/>
            <person name="Zegar C."/>
            <person name="Gutwein M."/>
            <person name="Lucas J."/>
            <person name="Kovtun M."/>
            <person name="Corcoran D."/>
            <person name="Baugh L.R."/>
            <person name="Kiontke K."/>
            <person name="Gunsalus K."/>
            <person name="Fitch D.H."/>
            <person name="Piano F."/>
        </authorList>
    </citation>
    <scope>NUCLEOTIDE SEQUENCE [LARGE SCALE GENOMIC DNA]</scope>
    <source>
        <strain evidence="3">PF1309</strain>
    </source>
</reference>
<protein>
    <submittedName>
        <fullName evidence="3">Uncharacterized protein</fullName>
    </submittedName>
</protein>
<feature type="compositionally biased region" description="Basic and acidic residues" evidence="2">
    <location>
        <begin position="1"/>
        <end position="12"/>
    </location>
</feature>
<keyword evidence="4" id="KW-1185">Reference proteome</keyword>
<dbReference type="Proteomes" id="UP000218231">
    <property type="component" value="Unassembled WGS sequence"/>
</dbReference>